<sequence length="147" mass="15725">MQRPVQIALWVGRAGLAATLLSAVADRFGLWGPHGAPQVAWGDWAHFVSYTGVLNSFAPHGLVVVLAWVSTALEILLGIGLLAGFYLEYVAYAAAALFGLFALAMTLSLGVKAPLDYSVYGDICGAWLLGVVAGWERRLRRDAHSAR</sequence>
<feature type="transmembrane region" description="Helical" evidence="1">
    <location>
        <begin position="7"/>
        <end position="25"/>
    </location>
</feature>
<organism evidence="2 3">
    <name type="scientific">Edaphobacter dinghuensis</name>
    <dbReference type="NCBI Taxonomy" id="1560005"/>
    <lineage>
        <taxon>Bacteria</taxon>
        <taxon>Pseudomonadati</taxon>
        <taxon>Acidobacteriota</taxon>
        <taxon>Terriglobia</taxon>
        <taxon>Terriglobales</taxon>
        <taxon>Acidobacteriaceae</taxon>
        <taxon>Edaphobacter</taxon>
    </lineage>
</organism>
<proteinExistence type="predicted"/>
<reference evidence="2" key="1">
    <citation type="journal article" date="2014" name="Int. J. Syst. Evol. Microbiol.">
        <title>Complete genome sequence of Corynebacterium casei LMG S-19264T (=DSM 44701T), isolated from a smear-ripened cheese.</title>
        <authorList>
            <consortium name="US DOE Joint Genome Institute (JGI-PGF)"/>
            <person name="Walter F."/>
            <person name="Albersmeier A."/>
            <person name="Kalinowski J."/>
            <person name="Ruckert C."/>
        </authorList>
    </citation>
    <scope>NUCLEOTIDE SEQUENCE</scope>
    <source>
        <strain evidence="2">CGMCC 1.12997</strain>
    </source>
</reference>
<keyword evidence="1" id="KW-0472">Membrane</keyword>
<name>A0A917HDX4_9BACT</name>
<evidence type="ECO:0000313" key="2">
    <source>
        <dbReference type="EMBL" id="GGG75675.1"/>
    </source>
</evidence>
<dbReference type="AlphaFoldDB" id="A0A917HDX4"/>
<gene>
    <name evidence="2" type="ORF">GCM10011585_18130</name>
</gene>
<comment type="caution">
    <text evidence="2">The sequence shown here is derived from an EMBL/GenBank/DDBJ whole genome shotgun (WGS) entry which is preliminary data.</text>
</comment>
<keyword evidence="3" id="KW-1185">Reference proteome</keyword>
<evidence type="ECO:0000256" key="1">
    <source>
        <dbReference type="SAM" id="Phobius"/>
    </source>
</evidence>
<reference evidence="2" key="2">
    <citation type="submission" date="2020-09" db="EMBL/GenBank/DDBJ databases">
        <authorList>
            <person name="Sun Q."/>
            <person name="Zhou Y."/>
        </authorList>
    </citation>
    <scope>NUCLEOTIDE SEQUENCE</scope>
    <source>
        <strain evidence="2">CGMCC 1.12997</strain>
    </source>
</reference>
<keyword evidence="1" id="KW-0812">Transmembrane</keyword>
<feature type="transmembrane region" description="Helical" evidence="1">
    <location>
        <begin position="117"/>
        <end position="135"/>
    </location>
</feature>
<feature type="transmembrane region" description="Helical" evidence="1">
    <location>
        <begin position="57"/>
        <end position="82"/>
    </location>
</feature>
<dbReference type="Proteomes" id="UP000647241">
    <property type="component" value="Unassembled WGS sequence"/>
</dbReference>
<protein>
    <submittedName>
        <fullName evidence="2">Uncharacterized protein</fullName>
    </submittedName>
</protein>
<accession>A0A917HDX4</accession>
<dbReference type="RefSeq" id="WP_188553824.1">
    <property type="nucleotide sequence ID" value="NZ_BMGT01000002.1"/>
</dbReference>
<dbReference type="EMBL" id="BMGT01000002">
    <property type="protein sequence ID" value="GGG75675.1"/>
    <property type="molecule type" value="Genomic_DNA"/>
</dbReference>
<keyword evidence="1" id="KW-1133">Transmembrane helix</keyword>
<evidence type="ECO:0000313" key="3">
    <source>
        <dbReference type="Proteomes" id="UP000647241"/>
    </source>
</evidence>